<comment type="subcellular location">
    <subcellularLocation>
        <location evidence="1">Membrane</location>
        <topology evidence="1">Multi-pass membrane protein</topology>
    </subcellularLocation>
</comment>
<dbReference type="eggNOG" id="KOG0255">
    <property type="taxonomic scope" value="Eukaryota"/>
</dbReference>
<keyword evidence="3 6" id="KW-1133">Transmembrane helix</keyword>
<evidence type="ECO:0000256" key="1">
    <source>
        <dbReference type="ARBA" id="ARBA00004141"/>
    </source>
</evidence>
<feature type="transmembrane region" description="Helical" evidence="6">
    <location>
        <begin position="460"/>
        <end position="482"/>
    </location>
</feature>
<dbReference type="InterPro" id="IPR036259">
    <property type="entry name" value="MFS_trans_sf"/>
</dbReference>
<dbReference type="GO" id="GO:0005886">
    <property type="term" value="C:plasma membrane"/>
    <property type="evidence" value="ECO:0007669"/>
    <property type="project" value="TreeGrafter"/>
</dbReference>
<sequence>MSAPEYHLDHAQGDDAERGLSLASETTKRPSDAQNRRKTNLKYSNEGIELVPQPSDDPRDPLNWPMSKKVAIFGIMCFGTFIGTATAVANVLAIPAQAEDFGITPEQSSYSISAVLGGIVVGPVLLVAAVRVFGVMSCCFWSEIAVVATSIWSSLSTGPGSFNSFCASRAIAGLFCPTTQVFSAGVIAQVFFLHQRGRAFAIYSTIYMVSSVAGPTFSAFIVQYHSWPICFWWTVAANGLSAILFFILGEETGWDRVNNRPPSSSPIPRTWIGRRCALFFPGTRVAAPGKMANIKMSYTVFAKVFVSPICVLAGVYNLINYGWFVMAGVQIPIILVTPRNMGGFGFSSNATGYFYFSAWIGSLIGVGYGILINDRLPLWIKTRRRGIWHPEYRLHTAWFPGLIVEPIGLGLFGAAVFYHLHYMVLAVAEGMIVFGATACISPAVNYVIEVFKSHPQEVGTALNVYRVAFTVAIQFFYAPWTLRVGINWVWGIASFCTLFSCVLIAILVCKGKQLRKCSLLPDEAAEEEEAQQRVLESAYDPIVATKNEYD</sequence>
<keyword evidence="2 6" id="KW-0812">Transmembrane</keyword>
<dbReference type="Pfam" id="PF07690">
    <property type="entry name" value="MFS_1"/>
    <property type="match status" value="1"/>
</dbReference>
<name>W3XPV7_PESFW</name>
<dbReference type="OrthoDB" id="2533084at2759"/>
<dbReference type="OMA" id="FYVGMNA"/>
<keyword evidence="8" id="KW-1185">Reference proteome</keyword>
<feature type="transmembrane region" description="Helical" evidence="6">
    <location>
        <begin position="70"/>
        <end position="92"/>
    </location>
</feature>
<dbReference type="RefSeq" id="XP_007827866.1">
    <property type="nucleotide sequence ID" value="XM_007829675.1"/>
</dbReference>
<gene>
    <name evidence="7" type="ORF">PFICI_01094</name>
</gene>
<dbReference type="AlphaFoldDB" id="W3XPV7"/>
<evidence type="ECO:0000256" key="2">
    <source>
        <dbReference type="ARBA" id="ARBA00022692"/>
    </source>
</evidence>
<keyword evidence="4 6" id="KW-0472">Membrane</keyword>
<feature type="transmembrane region" description="Helical" evidence="6">
    <location>
        <begin position="300"/>
        <end position="319"/>
    </location>
</feature>
<dbReference type="EMBL" id="KI912109">
    <property type="protein sequence ID" value="ETS87266.1"/>
    <property type="molecule type" value="Genomic_DNA"/>
</dbReference>
<feature type="compositionally biased region" description="Basic and acidic residues" evidence="5">
    <location>
        <begin position="26"/>
        <end position="35"/>
    </location>
</feature>
<dbReference type="PANTHER" id="PTHR23502:SF22">
    <property type="entry name" value="MAJOR FACILITATOR SUPERFAMILY (MFS) PROFILE DOMAIN-CONTAINING PROTEIN"/>
    <property type="match status" value="1"/>
</dbReference>
<feature type="transmembrane region" description="Helical" evidence="6">
    <location>
        <begin position="170"/>
        <end position="193"/>
    </location>
</feature>
<reference evidence="8" key="1">
    <citation type="journal article" date="2015" name="BMC Genomics">
        <title>Genomic and transcriptomic analysis of the endophytic fungus Pestalotiopsis fici reveals its lifestyle and high potential for synthesis of natural products.</title>
        <authorList>
            <person name="Wang X."/>
            <person name="Zhang X."/>
            <person name="Liu L."/>
            <person name="Xiang M."/>
            <person name="Wang W."/>
            <person name="Sun X."/>
            <person name="Che Y."/>
            <person name="Guo L."/>
            <person name="Liu G."/>
            <person name="Guo L."/>
            <person name="Wang C."/>
            <person name="Yin W.B."/>
            <person name="Stadler M."/>
            <person name="Zhang X."/>
            <person name="Liu X."/>
        </authorList>
    </citation>
    <scope>NUCLEOTIDE SEQUENCE [LARGE SCALE GENOMIC DNA]</scope>
    <source>
        <strain evidence="8">W106-1 / CGMCC3.15140</strain>
    </source>
</reference>
<feature type="region of interest" description="Disordered" evidence="5">
    <location>
        <begin position="1"/>
        <end position="61"/>
    </location>
</feature>
<feature type="transmembrane region" description="Helical" evidence="6">
    <location>
        <begin position="112"/>
        <end position="133"/>
    </location>
</feature>
<feature type="transmembrane region" description="Helical" evidence="6">
    <location>
        <begin position="394"/>
        <end position="418"/>
    </location>
</feature>
<feature type="transmembrane region" description="Helical" evidence="6">
    <location>
        <begin position="353"/>
        <end position="373"/>
    </location>
</feature>
<dbReference type="GO" id="GO:0022857">
    <property type="term" value="F:transmembrane transporter activity"/>
    <property type="evidence" value="ECO:0007669"/>
    <property type="project" value="InterPro"/>
</dbReference>
<dbReference type="GeneID" id="19266107"/>
<dbReference type="PANTHER" id="PTHR23502">
    <property type="entry name" value="MAJOR FACILITATOR SUPERFAMILY"/>
    <property type="match status" value="1"/>
</dbReference>
<evidence type="ECO:0000313" key="7">
    <source>
        <dbReference type="EMBL" id="ETS87266.1"/>
    </source>
</evidence>
<evidence type="ECO:0000256" key="6">
    <source>
        <dbReference type="SAM" id="Phobius"/>
    </source>
</evidence>
<dbReference type="HOGENOM" id="CLU_008455_13_8_1"/>
<dbReference type="InParanoid" id="W3XPV7"/>
<feature type="transmembrane region" description="Helical" evidence="6">
    <location>
        <begin position="231"/>
        <end position="249"/>
    </location>
</feature>
<evidence type="ECO:0000256" key="4">
    <source>
        <dbReference type="ARBA" id="ARBA00023136"/>
    </source>
</evidence>
<evidence type="ECO:0000256" key="5">
    <source>
        <dbReference type="SAM" id="MobiDB-lite"/>
    </source>
</evidence>
<dbReference type="KEGG" id="pfy:PFICI_01094"/>
<feature type="transmembrane region" description="Helical" evidence="6">
    <location>
        <begin position="424"/>
        <end position="448"/>
    </location>
</feature>
<proteinExistence type="predicted"/>
<feature type="compositionally biased region" description="Basic and acidic residues" evidence="5">
    <location>
        <begin position="1"/>
        <end position="18"/>
    </location>
</feature>
<evidence type="ECO:0000256" key="3">
    <source>
        <dbReference type="ARBA" id="ARBA00022989"/>
    </source>
</evidence>
<feature type="transmembrane region" description="Helical" evidence="6">
    <location>
        <begin position="200"/>
        <end position="225"/>
    </location>
</feature>
<protein>
    <recommendedName>
        <fullName evidence="9">Major facilitator superfamily (MFS) profile domain-containing protein</fullName>
    </recommendedName>
</protein>
<feature type="transmembrane region" description="Helical" evidence="6">
    <location>
        <begin position="488"/>
        <end position="509"/>
    </location>
</feature>
<evidence type="ECO:0000313" key="8">
    <source>
        <dbReference type="Proteomes" id="UP000030651"/>
    </source>
</evidence>
<evidence type="ECO:0008006" key="9">
    <source>
        <dbReference type="Google" id="ProtNLM"/>
    </source>
</evidence>
<dbReference type="InterPro" id="IPR011701">
    <property type="entry name" value="MFS"/>
</dbReference>
<dbReference type="Gene3D" id="1.20.1250.20">
    <property type="entry name" value="MFS general substrate transporter like domains"/>
    <property type="match status" value="1"/>
</dbReference>
<dbReference type="Proteomes" id="UP000030651">
    <property type="component" value="Unassembled WGS sequence"/>
</dbReference>
<accession>W3XPV7</accession>
<organism evidence="7 8">
    <name type="scientific">Pestalotiopsis fici (strain W106-1 / CGMCC3.15140)</name>
    <dbReference type="NCBI Taxonomy" id="1229662"/>
    <lineage>
        <taxon>Eukaryota</taxon>
        <taxon>Fungi</taxon>
        <taxon>Dikarya</taxon>
        <taxon>Ascomycota</taxon>
        <taxon>Pezizomycotina</taxon>
        <taxon>Sordariomycetes</taxon>
        <taxon>Xylariomycetidae</taxon>
        <taxon>Amphisphaeriales</taxon>
        <taxon>Sporocadaceae</taxon>
        <taxon>Pestalotiopsis</taxon>
    </lineage>
</organism>
<dbReference type="SUPFAM" id="SSF103473">
    <property type="entry name" value="MFS general substrate transporter"/>
    <property type="match status" value="1"/>
</dbReference>